<comment type="caution">
    <text evidence="2">The sequence shown here is derived from an EMBL/GenBank/DDBJ whole genome shotgun (WGS) entry which is preliminary data.</text>
</comment>
<name>A0A1C3ETF9_9PLAN</name>
<organism evidence="2 3">
    <name type="scientific">Planctopirus hydrillae</name>
    <dbReference type="NCBI Taxonomy" id="1841610"/>
    <lineage>
        <taxon>Bacteria</taxon>
        <taxon>Pseudomonadati</taxon>
        <taxon>Planctomycetota</taxon>
        <taxon>Planctomycetia</taxon>
        <taxon>Planctomycetales</taxon>
        <taxon>Planctomycetaceae</taxon>
        <taxon>Planctopirus</taxon>
    </lineage>
</organism>
<sequence length="158" mass="17775">MAHSHLVIQHLLKQIEGQSQVRKDKRPKWLIAAADRFADAFDPLGEVGRVGYECEWTDWGWELRMYLGMTEVVGGKYDGDWQGSSFELDVARLVAVFDEPPAIAWSVSASKPESSRSFLTITGTSDNEPLRLKVYSLPPRESSPVLTRRPDGSIEPKE</sequence>
<dbReference type="Proteomes" id="UP000094828">
    <property type="component" value="Unassembled WGS sequence"/>
</dbReference>
<dbReference type="RefSeq" id="WP_068845460.1">
    <property type="nucleotide sequence ID" value="NZ_LYDR01000020.1"/>
</dbReference>
<feature type="region of interest" description="Disordered" evidence="1">
    <location>
        <begin position="138"/>
        <end position="158"/>
    </location>
</feature>
<evidence type="ECO:0000256" key="1">
    <source>
        <dbReference type="SAM" id="MobiDB-lite"/>
    </source>
</evidence>
<evidence type="ECO:0000313" key="2">
    <source>
        <dbReference type="EMBL" id="ODA36465.1"/>
    </source>
</evidence>
<keyword evidence="3" id="KW-1185">Reference proteome</keyword>
<dbReference type="OrthoDB" id="213176at2"/>
<feature type="compositionally biased region" description="Basic and acidic residues" evidence="1">
    <location>
        <begin position="148"/>
        <end position="158"/>
    </location>
</feature>
<dbReference type="EMBL" id="LYDR01000020">
    <property type="protein sequence ID" value="ODA36465.1"/>
    <property type="molecule type" value="Genomic_DNA"/>
</dbReference>
<reference evidence="2 3" key="1">
    <citation type="submission" date="2016-05" db="EMBL/GenBank/DDBJ databases">
        <title>Genomic and physiological characterization of Planctopirus sp. isolated from fresh water lake.</title>
        <authorList>
            <person name="Subhash Y."/>
            <person name="Ramana C."/>
        </authorList>
    </citation>
    <scope>NUCLEOTIDE SEQUENCE [LARGE SCALE GENOMIC DNA]</scope>
    <source>
        <strain evidence="2 3">JC280</strain>
    </source>
</reference>
<gene>
    <name evidence="2" type="ORF">A6X21_01915</name>
</gene>
<proteinExistence type="predicted"/>
<accession>A0A1C3ETF9</accession>
<protein>
    <submittedName>
        <fullName evidence="2">Uncharacterized protein</fullName>
    </submittedName>
</protein>
<dbReference type="AlphaFoldDB" id="A0A1C3ETF9"/>
<evidence type="ECO:0000313" key="3">
    <source>
        <dbReference type="Proteomes" id="UP000094828"/>
    </source>
</evidence>